<dbReference type="Pfam" id="PF00445">
    <property type="entry name" value="Ribonuclease_T2"/>
    <property type="match status" value="1"/>
</dbReference>
<organism evidence="4 5">
    <name type="scientific">Panacagrimonas perspica</name>
    <dbReference type="NCBI Taxonomy" id="381431"/>
    <lineage>
        <taxon>Bacteria</taxon>
        <taxon>Pseudomonadati</taxon>
        <taxon>Pseudomonadota</taxon>
        <taxon>Gammaproteobacteria</taxon>
        <taxon>Nevskiales</taxon>
        <taxon>Nevskiaceae</taxon>
        <taxon>Panacagrimonas</taxon>
    </lineage>
</organism>
<name>A0A4R7PD08_9GAMM</name>
<dbReference type="PROSITE" id="PS51257">
    <property type="entry name" value="PROKAR_LIPOPROTEIN"/>
    <property type="match status" value="1"/>
</dbReference>
<gene>
    <name evidence="4" type="ORF">DFR24_0789</name>
</gene>
<dbReference type="InterPro" id="IPR001568">
    <property type="entry name" value="RNase_T2-like"/>
</dbReference>
<dbReference type="RefSeq" id="WP_133880001.1">
    <property type="nucleotide sequence ID" value="NZ_MWIN01000039.1"/>
</dbReference>
<dbReference type="AlphaFoldDB" id="A0A4R7PD08"/>
<protein>
    <submittedName>
        <fullName evidence="4">Ribonuclease T2</fullName>
    </submittedName>
</protein>
<dbReference type="GO" id="GO:0003723">
    <property type="term" value="F:RNA binding"/>
    <property type="evidence" value="ECO:0007669"/>
    <property type="project" value="InterPro"/>
</dbReference>
<dbReference type="PROSITE" id="PS00530">
    <property type="entry name" value="RNASE_T2_1"/>
    <property type="match status" value="1"/>
</dbReference>
<dbReference type="EMBL" id="SOBT01000008">
    <property type="protein sequence ID" value="TDU31421.1"/>
    <property type="molecule type" value="Genomic_DNA"/>
</dbReference>
<evidence type="ECO:0000256" key="1">
    <source>
        <dbReference type="ARBA" id="ARBA00007469"/>
    </source>
</evidence>
<comment type="caution">
    <text evidence="4">The sequence shown here is derived from an EMBL/GenBank/DDBJ whole genome shotgun (WGS) entry which is preliminary data.</text>
</comment>
<dbReference type="Proteomes" id="UP000295341">
    <property type="component" value="Unassembled WGS sequence"/>
</dbReference>
<dbReference type="PANTHER" id="PTHR11240:SF22">
    <property type="entry name" value="RIBONUCLEASE T2"/>
    <property type="match status" value="1"/>
</dbReference>
<proteinExistence type="inferred from homology"/>
<dbReference type="SUPFAM" id="SSF55895">
    <property type="entry name" value="Ribonuclease Rh-like"/>
    <property type="match status" value="1"/>
</dbReference>
<dbReference type="InterPro" id="IPR039378">
    <property type="entry name" value="RNase_T2_prok"/>
</dbReference>
<dbReference type="InterPro" id="IPR033130">
    <property type="entry name" value="RNase_T2_His_AS_2"/>
</dbReference>
<dbReference type="OrthoDB" id="4720638at2"/>
<dbReference type="Gene3D" id="3.90.730.10">
    <property type="entry name" value="Ribonuclease T2-like"/>
    <property type="match status" value="1"/>
</dbReference>
<evidence type="ECO:0000313" key="4">
    <source>
        <dbReference type="EMBL" id="TDU31421.1"/>
    </source>
</evidence>
<evidence type="ECO:0000313" key="5">
    <source>
        <dbReference type="Proteomes" id="UP000295341"/>
    </source>
</evidence>
<evidence type="ECO:0000256" key="3">
    <source>
        <dbReference type="SAM" id="MobiDB-lite"/>
    </source>
</evidence>
<accession>A0A4R7PD08</accession>
<reference evidence="4 5" key="1">
    <citation type="submission" date="2019-03" db="EMBL/GenBank/DDBJ databases">
        <title>Genomic Encyclopedia of Type Strains, Phase IV (KMG-IV): sequencing the most valuable type-strain genomes for metagenomic binning, comparative biology and taxonomic classification.</title>
        <authorList>
            <person name="Goeker M."/>
        </authorList>
    </citation>
    <scope>NUCLEOTIDE SEQUENCE [LARGE SCALE GENOMIC DNA]</scope>
    <source>
        <strain evidence="4 5">DSM 26377</strain>
    </source>
</reference>
<dbReference type="CDD" id="cd01062">
    <property type="entry name" value="RNase_T2_prok"/>
    <property type="match status" value="1"/>
</dbReference>
<dbReference type="InterPro" id="IPR036430">
    <property type="entry name" value="RNase_T2-like_sf"/>
</dbReference>
<dbReference type="GO" id="GO:0033897">
    <property type="term" value="F:ribonuclease T2 activity"/>
    <property type="evidence" value="ECO:0007669"/>
    <property type="project" value="InterPro"/>
</dbReference>
<dbReference type="InterPro" id="IPR018188">
    <property type="entry name" value="RNase_T2_His_AS_1"/>
</dbReference>
<evidence type="ECO:0000256" key="2">
    <source>
        <dbReference type="RuleBase" id="RU004328"/>
    </source>
</evidence>
<sequence>MRAVLQRGLRALWVVAGLSACQPGDAPPAPADDPAFSTPRLELPGNTSAPAEAPTPHAPARASFDYWVLALSWSPEFCASSEARPNSRQCSQPHEFIVHGLWPQYERGYPASCDTHARVSERTADDLAELVPDRGLVFHQWKKHGSCSGMTPEAYFEALEHAGRSVVVPSAALAAASDRPVKRQDLERAFIEANPRLTPDAITFECKGNSLREVRICLDLALAPRACGRDVHEGCGSKPLTVRAAAR</sequence>
<comment type="similarity">
    <text evidence="1 2">Belongs to the RNase T2 family.</text>
</comment>
<feature type="region of interest" description="Disordered" evidence="3">
    <location>
        <begin position="23"/>
        <end position="57"/>
    </location>
</feature>
<dbReference type="PROSITE" id="PS00531">
    <property type="entry name" value="RNASE_T2_2"/>
    <property type="match status" value="1"/>
</dbReference>
<dbReference type="GO" id="GO:0006401">
    <property type="term" value="P:RNA catabolic process"/>
    <property type="evidence" value="ECO:0007669"/>
    <property type="project" value="UniProtKB-ARBA"/>
</dbReference>
<keyword evidence="5" id="KW-1185">Reference proteome</keyword>
<dbReference type="PANTHER" id="PTHR11240">
    <property type="entry name" value="RIBONUCLEASE T2"/>
    <property type="match status" value="1"/>
</dbReference>